<evidence type="ECO:0000313" key="2">
    <source>
        <dbReference type="Proteomes" id="UP000243847"/>
    </source>
</evidence>
<dbReference type="EMBL" id="AP017457">
    <property type="protein sequence ID" value="BAU99869.1"/>
    <property type="molecule type" value="Genomic_DNA"/>
</dbReference>
<dbReference type="KEGG" id="amin:AUMI_113270"/>
<reference evidence="1 2" key="1">
    <citation type="journal article" date="2016" name="Genome Announc.">
        <title>Complete Genome Sequence of Aurantimicrobium minutum Type Strain KNCT, a Planktonic Ultramicrobacterium Isolated from River Water.</title>
        <authorList>
            <person name="Nakai R."/>
            <person name="Fujisawa T."/>
            <person name="Nakamura Y."/>
            <person name="Nishide H."/>
            <person name="Uchiyama I."/>
            <person name="Baba T."/>
            <person name="Toyoda A."/>
            <person name="Fujiyama A."/>
            <person name="Naganuma T."/>
            <person name="Niki H."/>
        </authorList>
    </citation>
    <scope>NUCLEOTIDE SEQUENCE [LARGE SCALE GENOMIC DNA]</scope>
    <source>
        <strain evidence="1 2">KNC</strain>
    </source>
</reference>
<dbReference type="RefSeq" id="WP_148664064.1">
    <property type="nucleotide sequence ID" value="NZ_AP017457.1"/>
</dbReference>
<dbReference type="AlphaFoldDB" id="A0A173LYD6"/>
<dbReference type="Proteomes" id="UP000243847">
    <property type="component" value="Chromosome sequence1"/>
</dbReference>
<dbReference type="OrthoDB" id="9855291at2"/>
<dbReference type="GeneID" id="80452519"/>
<evidence type="ECO:0000313" key="1">
    <source>
        <dbReference type="EMBL" id="BAU99869.1"/>
    </source>
</evidence>
<gene>
    <name evidence="1" type="ORF">AUMI_113270</name>
</gene>
<organism evidence="1 2">
    <name type="scientific">Aurantimicrobium minutum</name>
    <dbReference type="NCBI Taxonomy" id="708131"/>
    <lineage>
        <taxon>Bacteria</taxon>
        <taxon>Bacillati</taxon>
        <taxon>Actinomycetota</taxon>
        <taxon>Actinomycetes</taxon>
        <taxon>Micrococcales</taxon>
        <taxon>Microbacteriaceae</taxon>
        <taxon>Aurantimicrobium</taxon>
    </lineage>
</organism>
<protein>
    <submittedName>
        <fullName evidence="1">Universal stress protein</fullName>
    </submittedName>
</protein>
<name>A0A173LYD6_9MICO</name>
<proteinExistence type="predicted"/>
<accession>A0A173LYD6</accession>
<sequence length="75" mass="8472">MPDDFIPLTLPPQTRMIWQDLVATIDASIHTLHNGVPDPLWWGSARVAYDAQVEDIISELRQAKWEILAALEHPG</sequence>